<protein>
    <submittedName>
        <fullName evidence="2">Uncharacterized protein</fullName>
    </submittedName>
</protein>
<evidence type="ECO:0000256" key="1">
    <source>
        <dbReference type="SAM" id="MobiDB-lite"/>
    </source>
</evidence>
<name>A0A2T4BN81_9HYPO</name>
<feature type="region of interest" description="Disordered" evidence="1">
    <location>
        <begin position="142"/>
        <end position="164"/>
    </location>
</feature>
<sequence length="211" mass="23081">MTLSLLSRSLLFAPEPGLDQLGMKPTFCSGLQYIGLGEAYRADQATTTAYCPEHQPVPPFTGISWHDRAKRGPRCAVAAAQELQYRIQEAEQQGGETTAKQTVGAVPQLLLELTICWLQACLSVYTYTQPLQADVPVLHGPKPSDSRWGRDQRPPTGLMAPTSESIRRPRSCLWLVPTVKAKASAARDSIRLIRSISAMSLLPVWSGDVPP</sequence>
<dbReference type="GeneID" id="36601277"/>
<dbReference type="AlphaFoldDB" id="A0A2T4BN81"/>
<dbReference type="EMBL" id="KZ680207">
    <property type="protein sequence ID" value="PTB70784.1"/>
    <property type="molecule type" value="Genomic_DNA"/>
</dbReference>
<feature type="compositionally biased region" description="Basic and acidic residues" evidence="1">
    <location>
        <begin position="142"/>
        <end position="153"/>
    </location>
</feature>
<keyword evidence="3" id="KW-1185">Reference proteome</keyword>
<proteinExistence type="predicted"/>
<accession>A0A2T4BN81</accession>
<gene>
    <name evidence="2" type="ORF">BBK36DRAFT_1137438</name>
</gene>
<dbReference type="RefSeq" id="XP_024754104.1">
    <property type="nucleotide sequence ID" value="XM_024893159.1"/>
</dbReference>
<organism evidence="2 3">
    <name type="scientific">Trichoderma citrinoviride</name>
    <dbReference type="NCBI Taxonomy" id="58853"/>
    <lineage>
        <taxon>Eukaryota</taxon>
        <taxon>Fungi</taxon>
        <taxon>Dikarya</taxon>
        <taxon>Ascomycota</taxon>
        <taxon>Pezizomycotina</taxon>
        <taxon>Sordariomycetes</taxon>
        <taxon>Hypocreomycetidae</taxon>
        <taxon>Hypocreales</taxon>
        <taxon>Hypocreaceae</taxon>
        <taxon>Trichoderma</taxon>
    </lineage>
</organism>
<evidence type="ECO:0000313" key="2">
    <source>
        <dbReference type="EMBL" id="PTB70784.1"/>
    </source>
</evidence>
<reference evidence="3" key="1">
    <citation type="submission" date="2016-07" db="EMBL/GenBank/DDBJ databases">
        <title>Multiple horizontal gene transfer events from other fungi enriched the ability of initially mycotrophic Trichoderma (Ascomycota) to feed on dead plant biomass.</title>
        <authorList>
            <consortium name="DOE Joint Genome Institute"/>
            <person name="Atanasova L."/>
            <person name="Chenthamara K."/>
            <person name="Zhang J."/>
            <person name="Grujic M."/>
            <person name="Henrissat B."/>
            <person name="Kuo A."/>
            <person name="Aerts A."/>
            <person name="Salamov A."/>
            <person name="Lipzen A."/>
            <person name="Labutti K."/>
            <person name="Barry K."/>
            <person name="Miao Y."/>
            <person name="Rahimi M.J."/>
            <person name="Shen Q."/>
            <person name="Grigoriev I.V."/>
            <person name="Kubicek C.P."/>
            <person name="Druzhinina I.S."/>
        </authorList>
    </citation>
    <scope>NUCLEOTIDE SEQUENCE [LARGE SCALE GENOMIC DNA]</scope>
    <source>
        <strain evidence="3">TUCIM 6016</strain>
    </source>
</reference>
<evidence type="ECO:0000313" key="3">
    <source>
        <dbReference type="Proteomes" id="UP000241546"/>
    </source>
</evidence>
<dbReference type="Proteomes" id="UP000241546">
    <property type="component" value="Unassembled WGS sequence"/>
</dbReference>